<evidence type="ECO:0000313" key="1">
    <source>
        <dbReference type="EMBL" id="BAU84000.1"/>
    </source>
</evidence>
<evidence type="ECO:0008006" key="3">
    <source>
        <dbReference type="Google" id="ProtNLM"/>
    </source>
</evidence>
<gene>
    <name evidence="1" type="ORF">SLA_3086</name>
</gene>
<proteinExistence type="predicted"/>
<organism evidence="1 2">
    <name type="scientific">Streptomyces laurentii</name>
    <dbReference type="NCBI Taxonomy" id="39478"/>
    <lineage>
        <taxon>Bacteria</taxon>
        <taxon>Bacillati</taxon>
        <taxon>Actinomycetota</taxon>
        <taxon>Actinomycetes</taxon>
        <taxon>Kitasatosporales</taxon>
        <taxon>Streptomycetaceae</taxon>
        <taxon>Streptomyces</taxon>
    </lineage>
</organism>
<name>A0A160P110_STRLU</name>
<protein>
    <recommendedName>
        <fullName evidence="3">Acyl-CoA carboxylase subunit epsilon</fullName>
    </recommendedName>
</protein>
<dbReference type="GO" id="GO:0004658">
    <property type="term" value="F:propionyl-CoA carboxylase activity"/>
    <property type="evidence" value="ECO:0007669"/>
    <property type="project" value="InterPro"/>
</dbReference>
<keyword evidence="2" id="KW-1185">Reference proteome</keyword>
<dbReference type="Proteomes" id="UP000217676">
    <property type="component" value="Chromosome"/>
</dbReference>
<dbReference type="AlphaFoldDB" id="A0A160P110"/>
<dbReference type="InterPro" id="IPR032716">
    <property type="entry name" value="ACC_epsilon"/>
</dbReference>
<dbReference type="KEGG" id="slau:SLA_3086"/>
<accession>A0A160P110</accession>
<dbReference type="Pfam" id="PF13822">
    <property type="entry name" value="ACC_epsilon"/>
    <property type="match status" value="1"/>
</dbReference>
<sequence length="59" mass="6254">MTITVVRGRPDEVELAAVTSVLLALARRAGEPDEETAAAYAAWTVKNDGARTSVGWPGR</sequence>
<reference evidence="1 2" key="1">
    <citation type="journal article" date="2016" name="Genome Announc.">
        <title>Complete Genome Sequence of Thiostrepton-Producing Streptomyces laurentii ATCC 31255.</title>
        <authorList>
            <person name="Doi K."/>
            <person name="Fujino Y."/>
            <person name="Nagayoshi Y."/>
            <person name="Ohshima T."/>
            <person name="Ogata S."/>
        </authorList>
    </citation>
    <scope>NUCLEOTIDE SEQUENCE [LARGE SCALE GENOMIC DNA]</scope>
    <source>
        <strain evidence="1 2">ATCC 31255</strain>
    </source>
</reference>
<dbReference type="GO" id="GO:0003989">
    <property type="term" value="F:acetyl-CoA carboxylase activity"/>
    <property type="evidence" value="ECO:0007669"/>
    <property type="project" value="InterPro"/>
</dbReference>
<dbReference type="EMBL" id="AP017424">
    <property type="protein sequence ID" value="BAU84000.1"/>
    <property type="molecule type" value="Genomic_DNA"/>
</dbReference>
<evidence type="ECO:0000313" key="2">
    <source>
        <dbReference type="Proteomes" id="UP000217676"/>
    </source>
</evidence>